<keyword evidence="3 5" id="KW-0378">Hydrolase</keyword>
<feature type="domain" description="PDZ" evidence="7">
    <location>
        <begin position="106"/>
        <end position="174"/>
    </location>
</feature>
<dbReference type="Gene3D" id="1.10.101.10">
    <property type="entry name" value="PGBD-like superfamily/PGBD"/>
    <property type="match status" value="1"/>
</dbReference>
<dbReference type="PANTHER" id="PTHR32060:SF30">
    <property type="entry name" value="CARBOXY-TERMINAL PROCESSING PROTEASE CTPA"/>
    <property type="match status" value="1"/>
</dbReference>
<keyword evidence="6" id="KW-1133">Transmembrane helix</keyword>
<dbReference type="Proteomes" id="UP000593842">
    <property type="component" value="Chromosome"/>
</dbReference>
<keyword evidence="6" id="KW-0812">Transmembrane</keyword>
<comment type="similarity">
    <text evidence="1 5">Belongs to the peptidase S41A family.</text>
</comment>
<evidence type="ECO:0000256" key="3">
    <source>
        <dbReference type="ARBA" id="ARBA00022801"/>
    </source>
</evidence>
<dbReference type="GO" id="GO:0006508">
    <property type="term" value="P:proteolysis"/>
    <property type="evidence" value="ECO:0007669"/>
    <property type="project" value="UniProtKB-KW"/>
</dbReference>
<dbReference type="GO" id="GO:0007165">
    <property type="term" value="P:signal transduction"/>
    <property type="evidence" value="ECO:0007669"/>
    <property type="project" value="TreeGrafter"/>
</dbReference>
<evidence type="ECO:0000256" key="2">
    <source>
        <dbReference type="ARBA" id="ARBA00022670"/>
    </source>
</evidence>
<dbReference type="GO" id="GO:0030288">
    <property type="term" value="C:outer membrane-bounded periplasmic space"/>
    <property type="evidence" value="ECO:0007669"/>
    <property type="project" value="TreeGrafter"/>
</dbReference>
<evidence type="ECO:0000256" key="1">
    <source>
        <dbReference type="ARBA" id="ARBA00009179"/>
    </source>
</evidence>
<dbReference type="InterPro" id="IPR005151">
    <property type="entry name" value="Tail-specific_protease"/>
</dbReference>
<organism evidence="8 9">
    <name type="scientific">Faecalibacillus intestinalis</name>
    <dbReference type="NCBI Taxonomy" id="1982626"/>
    <lineage>
        <taxon>Bacteria</taxon>
        <taxon>Bacillati</taxon>
        <taxon>Bacillota</taxon>
        <taxon>Erysipelotrichia</taxon>
        <taxon>Erysipelotrichales</taxon>
        <taxon>Coprobacillaceae</taxon>
        <taxon>Faecalibacillus</taxon>
    </lineage>
</organism>
<dbReference type="Pfam" id="PF01471">
    <property type="entry name" value="PG_binding_1"/>
    <property type="match status" value="1"/>
</dbReference>
<dbReference type="Gene3D" id="3.30.750.44">
    <property type="match status" value="1"/>
</dbReference>
<accession>A0A7I8DZ00</accession>
<dbReference type="InterPro" id="IPR036365">
    <property type="entry name" value="PGBD-like_sf"/>
</dbReference>
<evidence type="ECO:0000259" key="7">
    <source>
        <dbReference type="PROSITE" id="PS50106"/>
    </source>
</evidence>
<dbReference type="Pfam" id="PF03572">
    <property type="entry name" value="Peptidase_S41"/>
    <property type="match status" value="1"/>
</dbReference>
<dbReference type="KEGG" id="fit:Fi14EGH31_04220"/>
<dbReference type="GO" id="GO:0004175">
    <property type="term" value="F:endopeptidase activity"/>
    <property type="evidence" value="ECO:0007669"/>
    <property type="project" value="TreeGrafter"/>
</dbReference>
<dbReference type="EMBL" id="AP024085">
    <property type="protein sequence ID" value="BCL56710.1"/>
    <property type="molecule type" value="Genomic_DNA"/>
</dbReference>
<dbReference type="SMART" id="SM00245">
    <property type="entry name" value="TSPc"/>
    <property type="match status" value="1"/>
</dbReference>
<dbReference type="SUPFAM" id="SSF50156">
    <property type="entry name" value="PDZ domain-like"/>
    <property type="match status" value="1"/>
</dbReference>
<dbReference type="InterPro" id="IPR002477">
    <property type="entry name" value="Peptidoglycan-bd-like"/>
</dbReference>
<evidence type="ECO:0000256" key="4">
    <source>
        <dbReference type="ARBA" id="ARBA00022825"/>
    </source>
</evidence>
<keyword evidence="6" id="KW-0472">Membrane</keyword>
<gene>
    <name evidence="8" type="primary">ctpA</name>
    <name evidence="8" type="ORF">Fi14EGH31_04220</name>
</gene>
<dbReference type="CDD" id="cd07560">
    <property type="entry name" value="Peptidase_S41_CPP"/>
    <property type="match status" value="1"/>
</dbReference>
<proteinExistence type="inferred from homology"/>
<dbReference type="InterPro" id="IPR029045">
    <property type="entry name" value="ClpP/crotonase-like_dom_sf"/>
</dbReference>
<dbReference type="PANTHER" id="PTHR32060">
    <property type="entry name" value="TAIL-SPECIFIC PROTEASE"/>
    <property type="match status" value="1"/>
</dbReference>
<dbReference type="InterPro" id="IPR036366">
    <property type="entry name" value="PGBDSf"/>
</dbReference>
<dbReference type="InterPro" id="IPR001478">
    <property type="entry name" value="PDZ"/>
</dbReference>
<dbReference type="PROSITE" id="PS50106">
    <property type="entry name" value="PDZ"/>
    <property type="match status" value="1"/>
</dbReference>
<dbReference type="NCBIfam" id="TIGR00225">
    <property type="entry name" value="prc"/>
    <property type="match status" value="1"/>
</dbReference>
<evidence type="ECO:0000313" key="9">
    <source>
        <dbReference type="Proteomes" id="UP000593842"/>
    </source>
</evidence>
<evidence type="ECO:0000256" key="5">
    <source>
        <dbReference type="RuleBase" id="RU004404"/>
    </source>
</evidence>
<dbReference type="Gene3D" id="2.30.42.10">
    <property type="match status" value="1"/>
</dbReference>
<protein>
    <submittedName>
        <fullName evidence="8">Peptidase S41</fullName>
    </submittedName>
</protein>
<dbReference type="SUPFAM" id="SSF47090">
    <property type="entry name" value="PGBD-like"/>
    <property type="match status" value="1"/>
</dbReference>
<dbReference type="Pfam" id="PF13180">
    <property type="entry name" value="PDZ_2"/>
    <property type="match status" value="1"/>
</dbReference>
<keyword evidence="2 5" id="KW-0645">Protease</keyword>
<dbReference type="SMART" id="SM00228">
    <property type="entry name" value="PDZ"/>
    <property type="match status" value="1"/>
</dbReference>
<reference evidence="9" key="1">
    <citation type="submission" date="2020-09" db="EMBL/GenBank/DDBJ databases">
        <title>Complete genome sequencing of Faecalibacillus intestinalis strain 14EGH31.</title>
        <authorList>
            <person name="Sakamoto M."/>
            <person name="Murakami T."/>
            <person name="Mori H."/>
        </authorList>
    </citation>
    <scope>NUCLEOTIDE SEQUENCE [LARGE SCALE GENOMIC DNA]</scope>
    <source>
        <strain evidence="9">14EGH31</strain>
    </source>
</reference>
<dbReference type="AlphaFoldDB" id="A0A7I8DZ00"/>
<feature type="transmembrane region" description="Helical" evidence="6">
    <location>
        <begin position="21"/>
        <end position="44"/>
    </location>
</feature>
<evidence type="ECO:0000256" key="6">
    <source>
        <dbReference type="SAM" id="Phobius"/>
    </source>
</evidence>
<name>A0A7I8DZ00_9FIRM</name>
<keyword evidence="4 5" id="KW-0720">Serine protease</keyword>
<dbReference type="CDD" id="cd06782">
    <property type="entry name" value="cpPDZ_CPP-like"/>
    <property type="match status" value="1"/>
</dbReference>
<dbReference type="Gene3D" id="3.90.226.10">
    <property type="entry name" value="2-enoyl-CoA Hydratase, Chain A, domain 1"/>
    <property type="match status" value="1"/>
</dbReference>
<sequence length="482" mass="53543">MMDDFIRPPKKEVKQETKQRPIKEVLIVILIIVCLAIGYFAGYVSKKNVIVKNTNDSSIINEVYDTLDKYWVNTNDQDVNLNTSAIEGMVAGLNDPHSSYLTSKEAVEFNQTVAGNYQGIGVGFSMVEQGAMITKVYSDSPASKAGLKVGDIITKADGNELAQASTDQVRDYVRGEDGTEVTLTILNNQKTSDVTVTRGALDTSAFYEIRKQGNVSFGYIELSTFGTDTAKQVEIALEMFKKKNIQTLVIDLRDNGGGYLTAATDILDLFFTSDEVIYQMKEKNSAAKKYYAESDKKYEFENGYILVNENTASASELTAGALQSEKGYQLIGKTTYGKGSAQTQKTLSDGSVLKYTYAKWMIPNGTCINGKGLTPDEEVDNVSLSGITTKDVKETLKVDCVNTRIKSMQKMLNILGYSVDREDGYFSVNTQAALQQFETDNHLNVDGEYSQSDKQMLVARMMIYINNHENDKQYDQLMKIIK</sequence>
<dbReference type="InterPro" id="IPR004447">
    <property type="entry name" value="Peptidase_S41A"/>
</dbReference>
<dbReference type="SUPFAM" id="SSF52096">
    <property type="entry name" value="ClpP/crotonase"/>
    <property type="match status" value="1"/>
</dbReference>
<dbReference type="InterPro" id="IPR036034">
    <property type="entry name" value="PDZ_sf"/>
</dbReference>
<dbReference type="GO" id="GO:0008236">
    <property type="term" value="F:serine-type peptidase activity"/>
    <property type="evidence" value="ECO:0007669"/>
    <property type="project" value="UniProtKB-KW"/>
</dbReference>
<evidence type="ECO:0000313" key="8">
    <source>
        <dbReference type="EMBL" id="BCL56710.1"/>
    </source>
</evidence>